<dbReference type="RefSeq" id="WP_125246300.1">
    <property type="nucleotide sequence ID" value="NZ_RSEB01000001.1"/>
</dbReference>
<evidence type="ECO:0000256" key="1">
    <source>
        <dbReference type="SAM" id="Phobius"/>
    </source>
</evidence>
<proteinExistence type="predicted"/>
<dbReference type="GO" id="GO:0016747">
    <property type="term" value="F:acyltransferase activity, transferring groups other than amino-acyl groups"/>
    <property type="evidence" value="ECO:0007669"/>
    <property type="project" value="InterPro"/>
</dbReference>
<reference evidence="4 5" key="1">
    <citation type="submission" date="2018-12" db="EMBL/GenBank/DDBJ databases">
        <title>Glycomyces sp. YIM 121974 draft genome.</title>
        <authorList>
            <person name="Li Q."/>
        </authorList>
    </citation>
    <scope>NUCLEOTIDE SEQUENCE [LARGE SCALE GENOMIC DNA]</scope>
    <source>
        <strain evidence="4 5">YIM 121974</strain>
    </source>
</reference>
<dbReference type="EMBL" id="RSEB01000001">
    <property type="protein sequence ID" value="RRS01823.1"/>
    <property type="molecule type" value="Genomic_DNA"/>
</dbReference>
<feature type="transmembrane region" description="Helical" evidence="1">
    <location>
        <begin position="72"/>
        <end position="90"/>
    </location>
</feature>
<feature type="transmembrane region" description="Helical" evidence="1">
    <location>
        <begin position="316"/>
        <end position="334"/>
    </location>
</feature>
<dbReference type="GO" id="GO:0016020">
    <property type="term" value="C:membrane"/>
    <property type="evidence" value="ECO:0007669"/>
    <property type="project" value="TreeGrafter"/>
</dbReference>
<feature type="transmembrane region" description="Helical" evidence="1">
    <location>
        <begin position="226"/>
        <end position="244"/>
    </location>
</feature>
<keyword evidence="4" id="KW-0808">Transferase</keyword>
<feature type="transmembrane region" description="Helical" evidence="1">
    <location>
        <begin position="201"/>
        <end position="219"/>
    </location>
</feature>
<feature type="transmembrane region" description="Helical" evidence="1">
    <location>
        <begin position="35"/>
        <end position="52"/>
    </location>
</feature>
<feature type="domain" description="SGNH" evidence="3">
    <location>
        <begin position="443"/>
        <end position="654"/>
    </location>
</feature>
<feature type="transmembrane region" description="Helical" evidence="1">
    <location>
        <begin position="294"/>
        <end position="310"/>
    </location>
</feature>
<keyword evidence="1" id="KW-1133">Transmembrane helix</keyword>
<organism evidence="4 5">
    <name type="scientific">Glycomyces terrestris</name>
    <dbReference type="NCBI Taxonomy" id="2493553"/>
    <lineage>
        <taxon>Bacteria</taxon>
        <taxon>Bacillati</taxon>
        <taxon>Actinomycetota</taxon>
        <taxon>Actinomycetes</taxon>
        <taxon>Glycomycetales</taxon>
        <taxon>Glycomycetaceae</taxon>
        <taxon>Glycomyces</taxon>
    </lineage>
</organism>
<evidence type="ECO:0000259" key="2">
    <source>
        <dbReference type="Pfam" id="PF01757"/>
    </source>
</evidence>
<protein>
    <submittedName>
        <fullName evidence="4">Acyltransferase</fullName>
    </submittedName>
</protein>
<dbReference type="Pfam" id="PF01757">
    <property type="entry name" value="Acyl_transf_3"/>
    <property type="match status" value="1"/>
</dbReference>
<dbReference type="InterPro" id="IPR050879">
    <property type="entry name" value="Acyltransferase_3"/>
</dbReference>
<dbReference type="AlphaFoldDB" id="A0A426V4K7"/>
<dbReference type="Pfam" id="PF19040">
    <property type="entry name" value="SGNH"/>
    <property type="match status" value="1"/>
</dbReference>
<comment type="caution">
    <text evidence="4">The sequence shown here is derived from an EMBL/GenBank/DDBJ whole genome shotgun (WGS) entry which is preliminary data.</text>
</comment>
<dbReference type="GO" id="GO:0009103">
    <property type="term" value="P:lipopolysaccharide biosynthetic process"/>
    <property type="evidence" value="ECO:0007669"/>
    <property type="project" value="TreeGrafter"/>
</dbReference>
<dbReference type="OrthoDB" id="3404679at2"/>
<gene>
    <name evidence="4" type="ORF">EIW28_03485</name>
</gene>
<name>A0A426V4K7_9ACTN</name>
<accession>A0A426V4K7</accession>
<keyword evidence="1" id="KW-0472">Membrane</keyword>
<dbReference type="PANTHER" id="PTHR23028:SF53">
    <property type="entry name" value="ACYL_TRANSF_3 DOMAIN-CONTAINING PROTEIN"/>
    <property type="match status" value="1"/>
</dbReference>
<dbReference type="InterPro" id="IPR002656">
    <property type="entry name" value="Acyl_transf_3_dom"/>
</dbReference>
<dbReference type="InterPro" id="IPR043968">
    <property type="entry name" value="SGNH"/>
</dbReference>
<sequence length="663" mass="71368">MPTFRPEIQGLRAVAVLLVAVYHIWFGRVSGGVDVFLFLTGFLITGSLLRALERDGRLHPVTFLTRLARRLFPAAAVVLLAVLLMAWLLLPETRLYDTARQAVASGLYYENWALAADAVDYVAQDQPLSPLQHFWSLSVQGQFYAVWPVIVGAAGLLARRLRLGLRGAVFAACAAVFAGSLAYSVAVTHADQARAYFDTGARLWEFALGGMLAVALPLLRPPARLRVGLGWTGLALLLACGALIDVSSRFPGWIALWPTGAALMVIVAGTTGSRWGADRALTWRPLSVVGDHSYALYLWHWPILLGYFYLAGRSTATVLGGLLVLALSFGAAVLTKRFVEDRTAPRRACSRGWSVAVAGAFLVPAVATAGAAQAQLAVAQEELEAEIAAAVAEGGVYVGAAVLDDPALAASLADEVPPVPPLATAAQDLPVIYDGPEDEDCDGTRLCEYGDPGGDRTVALVGASRVAHYFPAFEQAALDRGWRLLVLTKSSCQFTTEPGTEERKDFAPECAAWNDWALERLEAERPDLVVTLADRAHDRDERTYPGFVDQWRRLDAWGVPVLALRDLPRLSESAPECVARLGADACVFDAEPSHDPVDPTAALEGVPDNVRFADLTGYVCPDARCPAEIGNILVYRDTSHLTNSYATSLAPVVERVVLEATGW</sequence>
<dbReference type="PANTHER" id="PTHR23028">
    <property type="entry name" value="ACETYLTRANSFERASE"/>
    <property type="match status" value="1"/>
</dbReference>
<dbReference type="Proteomes" id="UP000277256">
    <property type="component" value="Unassembled WGS sequence"/>
</dbReference>
<evidence type="ECO:0000259" key="3">
    <source>
        <dbReference type="Pfam" id="PF19040"/>
    </source>
</evidence>
<evidence type="ECO:0000313" key="5">
    <source>
        <dbReference type="Proteomes" id="UP000277256"/>
    </source>
</evidence>
<feature type="transmembrane region" description="Helical" evidence="1">
    <location>
        <begin position="169"/>
        <end position="189"/>
    </location>
</feature>
<feature type="transmembrane region" description="Helical" evidence="1">
    <location>
        <begin position="134"/>
        <end position="157"/>
    </location>
</feature>
<feature type="transmembrane region" description="Helical" evidence="1">
    <location>
        <begin position="355"/>
        <end position="374"/>
    </location>
</feature>
<evidence type="ECO:0000313" key="4">
    <source>
        <dbReference type="EMBL" id="RRS01823.1"/>
    </source>
</evidence>
<feature type="transmembrane region" description="Helical" evidence="1">
    <location>
        <begin position="12"/>
        <end position="29"/>
    </location>
</feature>
<keyword evidence="4" id="KW-0012">Acyltransferase</keyword>
<feature type="domain" description="Acyltransferase 3" evidence="2">
    <location>
        <begin position="7"/>
        <end position="335"/>
    </location>
</feature>
<feature type="transmembrane region" description="Helical" evidence="1">
    <location>
        <begin position="250"/>
        <end position="273"/>
    </location>
</feature>
<keyword evidence="5" id="KW-1185">Reference proteome</keyword>
<keyword evidence="1" id="KW-0812">Transmembrane</keyword>